<dbReference type="NCBIfam" id="TIGR00247">
    <property type="entry name" value="endolytic transglycosylase MltG"/>
    <property type="match status" value="1"/>
</dbReference>
<dbReference type="PANTHER" id="PTHR30518">
    <property type="entry name" value="ENDOLYTIC MUREIN TRANSGLYCOSYLASE"/>
    <property type="match status" value="1"/>
</dbReference>
<feature type="transmembrane region" description="Helical" evidence="7">
    <location>
        <begin position="291"/>
        <end position="311"/>
    </location>
</feature>
<keyword evidence="3 7" id="KW-1133">Transmembrane helix</keyword>
<protein>
    <recommendedName>
        <fullName evidence="7">Endolytic murein transglycosylase</fullName>
        <ecNumber evidence="7">4.2.2.29</ecNumber>
    </recommendedName>
    <alternativeName>
        <fullName evidence="7">Peptidoglycan lytic transglycosylase</fullName>
    </alternativeName>
    <alternativeName>
        <fullName evidence="7">Peptidoglycan polymerization terminase</fullName>
    </alternativeName>
</protein>
<comment type="function">
    <text evidence="7">Functions as a peptidoglycan terminase that cleaves nascent peptidoglycan strands endolytically to terminate their elongation.</text>
</comment>
<proteinExistence type="inferred from homology"/>
<keyword evidence="5 7" id="KW-0456">Lyase</keyword>
<comment type="similarity">
    <text evidence="7">Belongs to the transglycosylase MltG family.</text>
</comment>
<feature type="compositionally biased region" description="Basic and acidic residues" evidence="8">
    <location>
        <begin position="1"/>
        <end position="27"/>
    </location>
</feature>
<organism evidence="9 10">
    <name type="scientific">Gordonia otitidis (strain DSM 44809 / CCUG 52243 / JCM 12355 / NBRC 100426 / IFM 10032)</name>
    <dbReference type="NCBI Taxonomy" id="1108044"/>
    <lineage>
        <taxon>Bacteria</taxon>
        <taxon>Bacillati</taxon>
        <taxon>Actinomycetota</taxon>
        <taxon>Actinomycetes</taxon>
        <taxon>Mycobacteriales</taxon>
        <taxon>Gordoniaceae</taxon>
        <taxon>Gordonia</taxon>
    </lineage>
</organism>
<evidence type="ECO:0000256" key="3">
    <source>
        <dbReference type="ARBA" id="ARBA00022989"/>
    </source>
</evidence>
<dbReference type="RefSeq" id="WP_007239379.1">
    <property type="nucleotide sequence ID" value="NZ_BAFB01000144.1"/>
</dbReference>
<evidence type="ECO:0000256" key="5">
    <source>
        <dbReference type="ARBA" id="ARBA00023239"/>
    </source>
</evidence>
<keyword evidence="1 7" id="KW-1003">Cell membrane</keyword>
<evidence type="ECO:0000256" key="7">
    <source>
        <dbReference type="HAMAP-Rule" id="MF_02065"/>
    </source>
</evidence>
<dbReference type="Pfam" id="PF02618">
    <property type="entry name" value="YceG"/>
    <property type="match status" value="1"/>
</dbReference>
<keyword evidence="10" id="KW-1185">Reference proteome</keyword>
<dbReference type="PANTHER" id="PTHR30518:SF2">
    <property type="entry name" value="ENDOLYTIC MUREIN TRANSGLYCOSYLASE"/>
    <property type="match status" value="1"/>
</dbReference>
<feature type="compositionally biased region" description="Basic and acidic residues" evidence="8">
    <location>
        <begin position="73"/>
        <end position="84"/>
    </location>
</feature>
<keyword evidence="2 7" id="KW-0812">Transmembrane</keyword>
<feature type="region of interest" description="Disordered" evidence="8">
    <location>
        <begin position="1"/>
        <end position="240"/>
    </location>
</feature>
<dbReference type="InterPro" id="IPR003770">
    <property type="entry name" value="MLTG-like"/>
</dbReference>
<dbReference type="HAMAP" id="MF_02065">
    <property type="entry name" value="MltG"/>
    <property type="match status" value="1"/>
</dbReference>
<evidence type="ECO:0000313" key="10">
    <source>
        <dbReference type="Proteomes" id="UP000005038"/>
    </source>
</evidence>
<feature type="compositionally biased region" description="Pro residues" evidence="8">
    <location>
        <begin position="113"/>
        <end position="124"/>
    </location>
</feature>
<sequence>MTDERHRNRHREPSDHDTEGLDLERLRYFTQPAEGKPHNRHRRRRTGTTGQIPIVRGDDGQNGVTPSAYNRTDANRTDGVRDDTAGAGRTQGPSSARRAAQRPGPRSATTPQSAPPTRPQPAPRPHTQEPTTMRGRVEGAASTDSGDADAFHMATPRRARPQRISPAARPPASRSRSDSAPSVGAPSAGAPSGGAPSGGAHGDAADAHGGIGAKGPDTGPVDTVAASSPAPVARATATVTKEPHDVDREPNQYDAAYDSIDHDEPIVPTRRGRGRPRTAEAQRRRRKRRGVLAAVIVIMLVAVGGVGYYGLRAAGLLDSRKDYTNAAGTGDVIVDIPQNSTLKDFGRILADDNVVGSQRAFINAADGQAISGGFYKMRTEIPASTAVQMLTDGTTHRVGRVVVPEGLQIDTKKGVDGKTTPGIFQMISDATAVTVNGRTIGVTVDDLQKAAATTSAQQLGVPDWAVADVEKLNGDHRRIEGLIAPGTWETIDPHMSATQILHELISQSAQRFAQWGLGGQNANESGLTPYQTLVAASVVEREVAKPDDYAKVARVILNRLDKDQRLEMDSTANYTATVTNIDLDGEAYKSDNAWNTYQMKGLPATPIGAVGERALEATEHPESGNWLYFVTVDRNGTTLFADTFDEHKRNREQACENKLLTTGCS</sequence>
<evidence type="ECO:0000256" key="8">
    <source>
        <dbReference type="SAM" id="MobiDB-lite"/>
    </source>
</evidence>
<reference evidence="9" key="1">
    <citation type="submission" date="2012-02" db="EMBL/GenBank/DDBJ databases">
        <title>Whole genome shotgun sequence of Gordonia otitidis NBRC 100426.</title>
        <authorList>
            <person name="Yoshida I."/>
            <person name="Hosoyama A."/>
            <person name="Tsuchikane K."/>
            <person name="Katsumata H."/>
            <person name="Yamazaki S."/>
            <person name="Fujita N."/>
        </authorList>
    </citation>
    <scope>NUCLEOTIDE SEQUENCE [LARGE SCALE GENOMIC DNA]</scope>
    <source>
        <strain evidence="9">NBRC 100426</strain>
    </source>
</reference>
<dbReference type="STRING" id="1108044.GOOTI_144_00270"/>
<dbReference type="GO" id="GO:0009252">
    <property type="term" value="P:peptidoglycan biosynthetic process"/>
    <property type="evidence" value="ECO:0007669"/>
    <property type="project" value="UniProtKB-UniRule"/>
</dbReference>
<evidence type="ECO:0000256" key="4">
    <source>
        <dbReference type="ARBA" id="ARBA00023136"/>
    </source>
</evidence>
<name>H5TNU7_GORO1</name>
<dbReference type="GO" id="GO:0008932">
    <property type="term" value="F:lytic endotransglycosylase activity"/>
    <property type="evidence" value="ECO:0007669"/>
    <property type="project" value="UniProtKB-UniRule"/>
</dbReference>
<dbReference type="GO" id="GO:0005886">
    <property type="term" value="C:plasma membrane"/>
    <property type="evidence" value="ECO:0007669"/>
    <property type="project" value="UniProtKB-SubCell"/>
</dbReference>
<keyword evidence="6 7" id="KW-0961">Cell wall biogenesis/degradation</keyword>
<evidence type="ECO:0000256" key="2">
    <source>
        <dbReference type="ARBA" id="ARBA00022692"/>
    </source>
</evidence>
<comment type="caution">
    <text evidence="9">The sequence shown here is derived from an EMBL/GenBank/DDBJ whole genome shotgun (WGS) entry which is preliminary data.</text>
</comment>
<dbReference type="AlphaFoldDB" id="H5TNU7"/>
<evidence type="ECO:0000256" key="6">
    <source>
        <dbReference type="ARBA" id="ARBA00023316"/>
    </source>
</evidence>
<comment type="catalytic activity">
    <reaction evidence="7">
        <text>a peptidoglycan chain = a peptidoglycan chain with N-acetyl-1,6-anhydromuramyl-[peptide] at the reducing end + a peptidoglycan chain with N-acetylglucosamine at the non-reducing end.</text>
        <dbReference type="EC" id="4.2.2.29"/>
    </reaction>
</comment>
<feature type="compositionally biased region" description="Gly residues" evidence="8">
    <location>
        <begin position="191"/>
        <end position="201"/>
    </location>
</feature>
<comment type="subcellular location">
    <subcellularLocation>
        <location evidence="7">Cell membrane</location>
        <topology evidence="7">Single-pass membrane protein</topology>
    </subcellularLocation>
</comment>
<dbReference type="Proteomes" id="UP000005038">
    <property type="component" value="Unassembled WGS sequence"/>
</dbReference>
<feature type="region of interest" description="Disordered" evidence="8">
    <location>
        <begin position="263"/>
        <end position="286"/>
    </location>
</feature>
<feature type="compositionally biased region" description="Low complexity" evidence="8">
    <location>
        <begin position="162"/>
        <end position="190"/>
    </location>
</feature>
<feature type="site" description="Important for catalytic activity" evidence="7">
    <location>
        <position position="542"/>
    </location>
</feature>
<dbReference type="EMBL" id="BAFB01000144">
    <property type="protein sequence ID" value="GAB35155.1"/>
    <property type="molecule type" value="Genomic_DNA"/>
</dbReference>
<dbReference type="GO" id="GO:0071555">
    <property type="term" value="P:cell wall organization"/>
    <property type="evidence" value="ECO:0007669"/>
    <property type="project" value="UniProtKB-KW"/>
</dbReference>
<evidence type="ECO:0000313" key="9">
    <source>
        <dbReference type="EMBL" id="GAB35155.1"/>
    </source>
</evidence>
<feature type="compositionally biased region" description="Polar residues" evidence="8">
    <location>
        <begin position="62"/>
        <end position="72"/>
    </location>
</feature>
<keyword evidence="4 7" id="KW-0472">Membrane</keyword>
<dbReference type="EC" id="4.2.2.29" evidence="7"/>
<gene>
    <name evidence="7" type="primary">mltG</name>
    <name evidence="9" type="ORF">GOOTI_144_00270</name>
</gene>
<evidence type="ECO:0000256" key="1">
    <source>
        <dbReference type="ARBA" id="ARBA00022475"/>
    </source>
</evidence>
<accession>H5TNU7</accession>
<feature type="compositionally biased region" description="Low complexity" evidence="8">
    <location>
        <begin position="220"/>
        <end position="240"/>
    </location>
</feature>